<evidence type="ECO:0000259" key="2">
    <source>
        <dbReference type="Pfam" id="PF00248"/>
    </source>
</evidence>
<dbReference type="SUPFAM" id="SSF51430">
    <property type="entry name" value="NAD(P)-linked oxidoreductase"/>
    <property type="match status" value="1"/>
</dbReference>
<dbReference type="InterPro" id="IPR036812">
    <property type="entry name" value="NAD(P)_OxRdtase_dom_sf"/>
</dbReference>
<keyword evidence="1" id="KW-0560">Oxidoreductase</keyword>
<dbReference type="Pfam" id="PF00248">
    <property type="entry name" value="Aldo_ket_red"/>
    <property type="match status" value="1"/>
</dbReference>
<dbReference type="InterPro" id="IPR050523">
    <property type="entry name" value="AKR_Detox_Biosynth"/>
</dbReference>
<dbReference type="GO" id="GO:0016491">
    <property type="term" value="F:oxidoreductase activity"/>
    <property type="evidence" value="ECO:0007669"/>
    <property type="project" value="UniProtKB-KW"/>
</dbReference>
<evidence type="ECO:0000313" key="4">
    <source>
        <dbReference type="Proteomes" id="UP001140562"/>
    </source>
</evidence>
<evidence type="ECO:0000313" key="3">
    <source>
        <dbReference type="EMBL" id="KAJ4333014.1"/>
    </source>
</evidence>
<proteinExistence type="predicted"/>
<dbReference type="Gene3D" id="3.20.20.100">
    <property type="entry name" value="NADP-dependent oxidoreductase domain"/>
    <property type="match status" value="1"/>
</dbReference>
<dbReference type="CDD" id="cd19093">
    <property type="entry name" value="AKR_AtPLR-like"/>
    <property type="match status" value="1"/>
</dbReference>
<dbReference type="EMBL" id="JAPEUV010000103">
    <property type="protein sequence ID" value="KAJ4333014.1"/>
    <property type="molecule type" value="Genomic_DNA"/>
</dbReference>
<gene>
    <name evidence="3" type="ORF">N0V87_007913</name>
</gene>
<comment type="caution">
    <text evidence="3">The sequence shown here is derived from an EMBL/GenBank/DDBJ whole genome shotgun (WGS) entry which is preliminary data.</text>
</comment>
<organism evidence="3 4">
    <name type="scientific">Didymella glomerata</name>
    <dbReference type="NCBI Taxonomy" id="749621"/>
    <lineage>
        <taxon>Eukaryota</taxon>
        <taxon>Fungi</taxon>
        <taxon>Dikarya</taxon>
        <taxon>Ascomycota</taxon>
        <taxon>Pezizomycotina</taxon>
        <taxon>Dothideomycetes</taxon>
        <taxon>Pleosporomycetidae</taxon>
        <taxon>Pleosporales</taxon>
        <taxon>Pleosporineae</taxon>
        <taxon>Didymellaceae</taxon>
        <taxon>Didymella</taxon>
    </lineage>
</organism>
<dbReference type="InterPro" id="IPR020471">
    <property type="entry name" value="AKR"/>
</dbReference>
<dbReference type="PANTHER" id="PTHR43364">
    <property type="entry name" value="NADH-SPECIFIC METHYLGLYOXAL REDUCTASE-RELATED"/>
    <property type="match status" value="1"/>
</dbReference>
<sequence length="373" mass="41334">MQHVLQAGLSSGMSAVSGLHTGKHVKPNPVRENYPNFDGLATVIPETETPSARNLITYRGKNVNVQAPPLCIGAWPWGDKSTFHWDGSEFPAVQQAWQHCVTRGVNFIDTAQVYGTGESEAICGRLFQGMNRNDFVIQTKFFVVPQLKDILHPISAPLKKLETSCKNLGVDCVDIYLVHGPIHVQSIKMMAKGMAECVEKGLTKCVGVANYSAEDMIKFADELAKYDVPLAINQCEFNVLRREPELSGLLQACKERGIVFQSYSSLAQGRLSGKYNAQNEPPKTYRFSSYDMKEVDPVISVLRQIGEKHGVKPGAVALNYNLCKGITPVVGVRKLQQAEEDCSSLEWRLTNDEIREIDSVSFAGHTTQMWQQG</sequence>
<reference evidence="3" key="1">
    <citation type="submission" date="2022-10" db="EMBL/GenBank/DDBJ databases">
        <title>Tapping the CABI collections for fungal endophytes: first genome assemblies for Collariella, Neodidymelliopsis, Ascochyta clinopodiicola, Didymella pomorum, Didymosphaeria variabile, Neocosmospora piperis and Neocucurbitaria cava.</title>
        <authorList>
            <person name="Hill R."/>
        </authorList>
    </citation>
    <scope>NUCLEOTIDE SEQUENCE</scope>
    <source>
        <strain evidence="3">IMI 360193</strain>
    </source>
</reference>
<feature type="domain" description="NADP-dependent oxidoreductase" evidence="2">
    <location>
        <begin position="69"/>
        <end position="360"/>
    </location>
</feature>
<dbReference type="InterPro" id="IPR023210">
    <property type="entry name" value="NADP_OxRdtase_dom"/>
</dbReference>
<dbReference type="Proteomes" id="UP001140562">
    <property type="component" value="Unassembled WGS sequence"/>
</dbReference>
<dbReference type="AlphaFoldDB" id="A0A9W9BXC5"/>
<name>A0A9W9BXC5_9PLEO</name>
<protein>
    <recommendedName>
        <fullName evidence="2">NADP-dependent oxidoreductase domain-containing protein</fullName>
    </recommendedName>
</protein>
<dbReference type="PRINTS" id="PR00069">
    <property type="entry name" value="ALDKETRDTASE"/>
</dbReference>
<dbReference type="PANTHER" id="PTHR43364:SF4">
    <property type="entry name" value="NAD(P)-LINKED OXIDOREDUCTASE SUPERFAMILY PROTEIN"/>
    <property type="match status" value="1"/>
</dbReference>
<keyword evidence="4" id="KW-1185">Reference proteome</keyword>
<evidence type="ECO:0000256" key="1">
    <source>
        <dbReference type="ARBA" id="ARBA00023002"/>
    </source>
</evidence>
<accession>A0A9W9BXC5</accession>
<dbReference type="OrthoDB" id="1659429at2759"/>